<dbReference type="Proteomes" id="UP000255528">
    <property type="component" value="Unassembled WGS sequence"/>
</dbReference>
<protein>
    <submittedName>
        <fullName evidence="1">Uncharacterized protein</fullName>
    </submittedName>
</protein>
<gene>
    <name evidence="1" type="ORF">NCTC12119_02074</name>
</gene>
<proteinExistence type="predicted"/>
<organism evidence="1 2">
    <name type="scientific">Buttiauxella agrestis</name>
    <dbReference type="NCBI Taxonomy" id="82977"/>
    <lineage>
        <taxon>Bacteria</taxon>
        <taxon>Pseudomonadati</taxon>
        <taxon>Pseudomonadota</taxon>
        <taxon>Gammaproteobacteria</taxon>
        <taxon>Enterobacterales</taxon>
        <taxon>Enterobacteriaceae</taxon>
        <taxon>Buttiauxella</taxon>
    </lineage>
</organism>
<sequence>MVTVQEWEKQNQRNQLLASHCIMLMNRTHRTMKEVHP</sequence>
<dbReference type="AlphaFoldDB" id="A0A381C6Y5"/>
<accession>A0A381C6Y5</accession>
<name>A0A381C6Y5_9ENTR</name>
<dbReference type="EMBL" id="UIGI01000001">
    <property type="protein sequence ID" value="SUW63582.1"/>
    <property type="molecule type" value="Genomic_DNA"/>
</dbReference>
<evidence type="ECO:0000313" key="1">
    <source>
        <dbReference type="EMBL" id="SUW63582.1"/>
    </source>
</evidence>
<reference evidence="1 2" key="1">
    <citation type="submission" date="2018-06" db="EMBL/GenBank/DDBJ databases">
        <authorList>
            <consortium name="Pathogen Informatics"/>
            <person name="Doyle S."/>
        </authorList>
    </citation>
    <scope>NUCLEOTIDE SEQUENCE [LARGE SCALE GENOMIC DNA]</scope>
    <source>
        <strain evidence="1 2">NCTC12119</strain>
    </source>
</reference>
<evidence type="ECO:0000313" key="2">
    <source>
        <dbReference type="Proteomes" id="UP000255528"/>
    </source>
</evidence>